<evidence type="ECO:0000256" key="8">
    <source>
        <dbReference type="ARBA" id="ARBA00023136"/>
    </source>
</evidence>
<accession>A0A6B2KSW0</accession>
<dbReference type="RefSeq" id="WP_163316433.1">
    <property type="nucleotide sequence ID" value="NZ_JAAGAA010000009.1"/>
</dbReference>
<evidence type="ECO:0000256" key="2">
    <source>
        <dbReference type="ARBA" id="ARBA00021549"/>
    </source>
</evidence>
<feature type="domain" description="General secretion pathway GspH" evidence="11">
    <location>
        <begin position="42"/>
        <end position="149"/>
    </location>
</feature>
<keyword evidence="5" id="KW-0997">Cell inner membrane</keyword>
<dbReference type="GO" id="GO:0015628">
    <property type="term" value="P:protein secretion by the type II secretion system"/>
    <property type="evidence" value="ECO:0007669"/>
    <property type="project" value="InterPro"/>
</dbReference>
<keyword evidence="6" id="KW-0812">Transmembrane</keyword>
<comment type="similarity">
    <text evidence="9">Belongs to the GSP H family.</text>
</comment>
<protein>
    <recommendedName>
        <fullName evidence="2">Type II secretion system protein H</fullName>
    </recommendedName>
    <alternativeName>
        <fullName evidence="10">General secretion pathway protein H</fullName>
    </alternativeName>
</protein>
<evidence type="ECO:0000256" key="10">
    <source>
        <dbReference type="ARBA" id="ARBA00030775"/>
    </source>
</evidence>
<organism evidence="12 13">
    <name type="scientific">Crenobacter caeni</name>
    <dbReference type="NCBI Taxonomy" id="2705474"/>
    <lineage>
        <taxon>Bacteria</taxon>
        <taxon>Pseudomonadati</taxon>
        <taxon>Pseudomonadota</taxon>
        <taxon>Betaproteobacteria</taxon>
        <taxon>Neisseriales</taxon>
        <taxon>Neisseriaceae</taxon>
        <taxon>Crenobacter</taxon>
    </lineage>
</organism>
<evidence type="ECO:0000313" key="12">
    <source>
        <dbReference type="EMBL" id="NDV13228.1"/>
    </source>
</evidence>
<evidence type="ECO:0000256" key="4">
    <source>
        <dbReference type="ARBA" id="ARBA00022481"/>
    </source>
</evidence>
<keyword evidence="3" id="KW-1003">Cell membrane</keyword>
<keyword evidence="7" id="KW-1133">Transmembrane helix</keyword>
<dbReference type="Pfam" id="PF12019">
    <property type="entry name" value="GspH"/>
    <property type="match status" value="1"/>
</dbReference>
<evidence type="ECO:0000256" key="6">
    <source>
        <dbReference type="ARBA" id="ARBA00022692"/>
    </source>
</evidence>
<dbReference type="NCBIfam" id="TIGR02532">
    <property type="entry name" value="IV_pilin_GFxxxE"/>
    <property type="match status" value="1"/>
</dbReference>
<dbReference type="Pfam" id="PF07963">
    <property type="entry name" value="N_methyl"/>
    <property type="match status" value="1"/>
</dbReference>
<comment type="caution">
    <text evidence="12">The sequence shown here is derived from an EMBL/GenBank/DDBJ whole genome shotgun (WGS) entry which is preliminary data.</text>
</comment>
<dbReference type="InterPro" id="IPR012902">
    <property type="entry name" value="N_methyl_site"/>
</dbReference>
<evidence type="ECO:0000256" key="9">
    <source>
        <dbReference type="ARBA" id="ARBA00025772"/>
    </source>
</evidence>
<evidence type="ECO:0000313" key="13">
    <source>
        <dbReference type="Proteomes" id="UP000482578"/>
    </source>
</evidence>
<keyword evidence="13" id="KW-1185">Reference proteome</keyword>
<dbReference type="InterPro" id="IPR022346">
    <property type="entry name" value="T2SS_GspH"/>
</dbReference>
<reference evidence="12 13" key="1">
    <citation type="submission" date="2020-02" db="EMBL/GenBank/DDBJ databases">
        <authorList>
            <person name="Yang Z."/>
        </authorList>
    </citation>
    <scope>NUCLEOTIDE SEQUENCE [LARGE SCALE GENOMIC DNA]</scope>
    <source>
        <strain evidence="12 13">HX-7-9</strain>
    </source>
</reference>
<dbReference type="Gene3D" id="3.30.700.10">
    <property type="entry name" value="Glycoprotein, Type 4 Pilin"/>
    <property type="match status" value="1"/>
</dbReference>
<gene>
    <name evidence="12" type="ORF">GZH52_10560</name>
</gene>
<dbReference type="Proteomes" id="UP000482578">
    <property type="component" value="Unassembled WGS sequence"/>
</dbReference>
<dbReference type="InterPro" id="IPR045584">
    <property type="entry name" value="Pilin-like"/>
</dbReference>
<dbReference type="AlphaFoldDB" id="A0A6B2KSW0"/>
<evidence type="ECO:0000256" key="5">
    <source>
        <dbReference type="ARBA" id="ARBA00022519"/>
    </source>
</evidence>
<name>A0A6B2KSW0_9NEIS</name>
<dbReference type="SUPFAM" id="SSF54523">
    <property type="entry name" value="Pili subunits"/>
    <property type="match status" value="1"/>
</dbReference>
<proteinExistence type="inferred from homology"/>
<dbReference type="PROSITE" id="PS00409">
    <property type="entry name" value="PROKAR_NTER_METHYL"/>
    <property type="match status" value="1"/>
</dbReference>
<sequence>MKRRAGFTLIELAVTLAVLAVVLAVAAPSFSRWFAAQHLAGATDAVAEALRHARKQALTTQQAVWLGATPGGQWTLRADARANAACDAAWLCVDGADYRGVQLETGSTPIRFSPLKGLPYQAGGAPGSAVFTLSQSGCTPGRVTLLATGFVTAEHGRCG</sequence>
<dbReference type="EMBL" id="JAAGAA010000009">
    <property type="protein sequence ID" value="NDV13228.1"/>
    <property type="molecule type" value="Genomic_DNA"/>
</dbReference>
<comment type="subcellular location">
    <subcellularLocation>
        <location evidence="1">Cell inner membrane</location>
        <topology evidence="1">Single-pass membrane protein</topology>
    </subcellularLocation>
</comment>
<evidence type="ECO:0000256" key="7">
    <source>
        <dbReference type="ARBA" id="ARBA00022989"/>
    </source>
</evidence>
<dbReference type="GO" id="GO:0005886">
    <property type="term" value="C:plasma membrane"/>
    <property type="evidence" value="ECO:0007669"/>
    <property type="project" value="UniProtKB-SubCell"/>
</dbReference>
<keyword evidence="8" id="KW-0472">Membrane</keyword>
<keyword evidence="4" id="KW-0488">Methylation</keyword>
<evidence type="ECO:0000256" key="3">
    <source>
        <dbReference type="ARBA" id="ARBA00022475"/>
    </source>
</evidence>
<evidence type="ECO:0000259" key="11">
    <source>
        <dbReference type="Pfam" id="PF12019"/>
    </source>
</evidence>
<dbReference type="GO" id="GO:0015627">
    <property type="term" value="C:type II protein secretion system complex"/>
    <property type="evidence" value="ECO:0007669"/>
    <property type="project" value="InterPro"/>
</dbReference>
<evidence type="ECO:0000256" key="1">
    <source>
        <dbReference type="ARBA" id="ARBA00004377"/>
    </source>
</evidence>